<dbReference type="AlphaFoldDB" id="A0A8T0HAS8"/>
<dbReference type="EMBL" id="CM026427">
    <property type="protein sequence ID" value="KAG0568380.1"/>
    <property type="molecule type" value="Genomic_DNA"/>
</dbReference>
<organism evidence="2 3">
    <name type="scientific">Ceratodon purpureus</name>
    <name type="common">Fire moss</name>
    <name type="synonym">Dicranum purpureum</name>
    <dbReference type="NCBI Taxonomy" id="3225"/>
    <lineage>
        <taxon>Eukaryota</taxon>
        <taxon>Viridiplantae</taxon>
        <taxon>Streptophyta</taxon>
        <taxon>Embryophyta</taxon>
        <taxon>Bryophyta</taxon>
        <taxon>Bryophytina</taxon>
        <taxon>Bryopsida</taxon>
        <taxon>Dicranidae</taxon>
        <taxon>Pseudoditrichales</taxon>
        <taxon>Ditrichaceae</taxon>
        <taxon>Ceratodon</taxon>
    </lineage>
</organism>
<gene>
    <name evidence="2" type="ORF">KC19_6G016000</name>
</gene>
<comment type="caution">
    <text evidence="2">The sequence shown here is derived from an EMBL/GenBank/DDBJ whole genome shotgun (WGS) entry which is preliminary data.</text>
</comment>
<protein>
    <recommendedName>
        <fullName evidence="4">DC1 domain-containing protein</fullName>
    </recommendedName>
</protein>
<feature type="compositionally biased region" description="Low complexity" evidence="1">
    <location>
        <begin position="78"/>
        <end position="96"/>
    </location>
</feature>
<keyword evidence="3" id="KW-1185">Reference proteome</keyword>
<dbReference type="PANTHER" id="PTHR47679:SF1">
    <property type="entry name" value="PROTEIN TORNADO 1"/>
    <property type="match status" value="1"/>
</dbReference>
<evidence type="ECO:0000313" key="3">
    <source>
        <dbReference type="Proteomes" id="UP000822688"/>
    </source>
</evidence>
<proteinExistence type="predicted"/>
<dbReference type="Proteomes" id="UP000822688">
    <property type="component" value="Chromosome 6"/>
</dbReference>
<evidence type="ECO:0000256" key="1">
    <source>
        <dbReference type="SAM" id="MobiDB-lite"/>
    </source>
</evidence>
<reference evidence="2 3" key="1">
    <citation type="submission" date="2020-06" db="EMBL/GenBank/DDBJ databases">
        <title>WGS assembly of Ceratodon purpureus strain R40.</title>
        <authorList>
            <person name="Carey S.B."/>
            <person name="Jenkins J."/>
            <person name="Shu S."/>
            <person name="Lovell J.T."/>
            <person name="Sreedasyam A."/>
            <person name="Maumus F."/>
            <person name="Tiley G.P."/>
            <person name="Fernandez-Pozo N."/>
            <person name="Barry K."/>
            <person name="Chen C."/>
            <person name="Wang M."/>
            <person name="Lipzen A."/>
            <person name="Daum C."/>
            <person name="Saski C.A."/>
            <person name="Payton A.C."/>
            <person name="Mcbreen J.C."/>
            <person name="Conrad R.E."/>
            <person name="Kollar L.M."/>
            <person name="Olsson S."/>
            <person name="Huttunen S."/>
            <person name="Landis J.B."/>
            <person name="Wickett N.J."/>
            <person name="Johnson M.G."/>
            <person name="Rensing S.A."/>
            <person name="Grimwood J."/>
            <person name="Schmutz J."/>
            <person name="Mcdaniel S.F."/>
        </authorList>
    </citation>
    <scope>NUCLEOTIDE SEQUENCE [LARGE SCALE GENOMIC DNA]</scope>
    <source>
        <strain evidence="2 3">R40</strain>
    </source>
</reference>
<evidence type="ECO:0008006" key="4">
    <source>
        <dbReference type="Google" id="ProtNLM"/>
    </source>
</evidence>
<sequence>MCNKCGGVGFSWYYYCEFCKVHMHVDCLDDTDEAEEGALTEVHEKFMLEYGSSDDHTRMDMVIKMLDILLVNDTSKPSTASESIRASSSSSLPSEEVATKARPKTQTGIFSSNRLDDVNLRKKIAADVVQRKAKRKEGKIKRKRERQISKANLFEMLGSLEKSIIDLQSFKSRSQVEAKILETALEKIKKRQHFLFHEMTTIKSAPPNMHRGPQLCLFYLEKNNIKTVLNSLEANMETVHMLLLCEEPGQEHIVPQCARNAILLCDGVLGERSEKLEPLLSAGLQVVMRAMSTLVSELPTLEHVTLPILGGEEYNMNTLQYDIVKHGLRKPFIGNVGSHNRVANFARHSFSRPGGAIMLDNEEDEKTKLQKEATEWLLNYLEDNRLDILKRFGLSPICYTETEKSDVPRYTQGSVAWLCNDHVINGVKAGRVEK</sequence>
<dbReference type="PANTHER" id="PTHR47679">
    <property type="entry name" value="PROTEIN TORNADO 1"/>
    <property type="match status" value="1"/>
</dbReference>
<feature type="region of interest" description="Disordered" evidence="1">
    <location>
        <begin position="78"/>
        <end position="104"/>
    </location>
</feature>
<evidence type="ECO:0000313" key="2">
    <source>
        <dbReference type="EMBL" id="KAG0568380.1"/>
    </source>
</evidence>
<name>A0A8T0HAS8_CERPU</name>
<accession>A0A8T0HAS8</accession>